<gene>
    <name evidence="1" type="ORF">OMP39_11465</name>
</gene>
<evidence type="ECO:0000313" key="2">
    <source>
        <dbReference type="Proteomes" id="UP001163266"/>
    </source>
</evidence>
<name>A0ABY6MQL4_9BURK</name>
<reference evidence="1" key="1">
    <citation type="submission" date="2022-10" db="EMBL/GenBank/DDBJ databases">
        <title>Complete genome sequence of Schlegelella aquatica LMG 23380.</title>
        <authorList>
            <person name="Musilova J."/>
            <person name="Kourilova X."/>
            <person name="Bezdicek M."/>
            <person name="Hermankova K."/>
            <person name="Obruca S."/>
            <person name="Sedlar K."/>
        </authorList>
    </citation>
    <scope>NUCLEOTIDE SEQUENCE</scope>
    <source>
        <strain evidence="1">LMG 23380</strain>
    </source>
</reference>
<accession>A0ABY6MQL4</accession>
<organism evidence="1 2">
    <name type="scientific">Caldimonas aquatica</name>
    <dbReference type="NCBI Taxonomy" id="376175"/>
    <lineage>
        <taxon>Bacteria</taxon>
        <taxon>Pseudomonadati</taxon>
        <taxon>Pseudomonadota</taxon>
        <taxon>Betaproteobacteria</taxon>
        <taxon>Burkholderiales</taxon>
        <taxon>Sphaerotilaceae</taxon>
        <taxon>Caldimonas</taxon>
    </lineage>
</organism>
<dbReference type="Pfam" id="PF09650">
    <property type="entry name" value="PHA_gran_rgn"/>
    <property type="match status" value="1"/>
</dbReference>
<dbReference type="NCBIfam" id="TIGR02610">
    <property type="entry name" value="PHA_gran_rgn"/>
    <property type="match status" value="1"/>
</dbReference>
<evidence type="ECO:0000313" key="1">
    <source>
        <dbReference type="EMBL" id="UZD54288.1"/>
    </source>
</evidence>
<protein>
    <submittedName>
        <fullName evidence="1">Polyhydroxyalkanoic acid system family protein</fullName>
    </submittedName>
</protein>
<keyword evidence="2" id="KW-1185">Reference proteome</keyword>
<dbReference type="Proteomes" id="UP001163266">
    <property type="component" value="Chromosome"/>
</dbReference>
<proteinExistence type="predicted"/>
<dbReference type="EMBL" id="CP110257">
    <property type="protein sequence ID" value="UZD54288.1"/>
    <property type="molecule type" value="Genomic_DNA"/>
</dbReference>
<sequence length="116" mass="13115">MSEISIRREHRLGLPRARELAAKWAEDAEEQFGMSCRVEQGTEADCIRFARPGVEGTLTVAGDRFELYVKLGTLLAGFRKRIETEVEKNLDVLLAREAPRLEASRAEAERRAKKEG</sequence>
<dbReference type="RefSeq" id="WP_264891857.1">
    <property type="nucleotide sequence ID" value="NZ_CP110257.1"/>
</dbReference>
<dbReference type="InterPro" id="IPR013433">
    <property type="entry name" value="PHA_gran_rgn"/>
</dbReference>